<evidence type="ECO:0000256" key="5">
    <source>
        <dbReference type="ARBA" id="ARBA00022842"/>
    </source>
</evidence>
<evidence type="ECO:0000256" key="4">
    <source>
        <dbReference type="ARBA" id="ARBA00022840"/>
    </source>
</evidence>
<keyword evidence="1" id="KW-0436">Ligase</keyword>
<evidence type="ECO:0000256" key="2">
    <source>
        <dbReference type="ARBA" id="ARBA00022723"/>
    </source>
</evidence>
<name>A0ABV5UNT9_9MICC</name>
<feature type="domain" description="Glutathionylspermidine synthase pre-ATP-grasp-like" evidence="6">
    <location>
        <begin position="12"/>
        <end position="383"/>
    </location>
</feature>
<evidence type="ECO:0000256" key="1">
    <source>
        <dbReference type="ARBA" id="ARBA00022598"/>
    </source>
</evidence>
<dbReference type="Gene3D" id="3.30.1490.330">
    <property type="match status" value="1"/>
</dbReference>
<protein>
    <submittedName>
        <fullName evidence="7">Glutathionylspermidine synthase family protein</fullName>
    </submittedName>
</protein>
<keyword evidence="2" id="KW-0479">Metal-binding</keyword>
<keyword evidence="3" id="KW-0547">Nucleotide-binding</keyword>
<sequence>MKRLPSTPRPDWEEKIMSQGLMFSTTIKPDGTRIDYWHEDAYYEFTVAEVEMLENVTEELHTMCIEAAKYMATGAMGDLGIGKEALALAARSLENGDPYVYGRFDLAYDGTNPPKMLEYNADTPTGLIEASIAQWYWLQDVKPDHDQWNGIHEALIRSWAKYKDATELNTLHVAHTEVEHSGEDWLTAAYIRDTAHQAGWDTVGINMSDIGWDKASKRFVGLDDEPIEAMFKLYPWEMMMKEEFGKHVADHPESLRWIEPAWKMFLSNKALLAALWHLYPGHPNLLPSYIDGPHDMEEWVAKPLHGREGDNIIIHAKGIDIVQPGDYGAEGWCYQAWYPLPDFDGNRPVLGTWVVDGESVGVGIRESDGPITDYYCRFVPNTIDAPAPESSTV</sequence>
<keyword evidence="4" id="KW-0067">ATP-binding</keyword>
<dbReference type="InterPro" id="IPR005494">
    <property type="entry name" value="GSPS_pre-ATP-grasp-like_dom"/>
</dbReference>
<accession>A0ABV5UNT9</accession>
<dbReference type="Pfam" id="PF03738">
    <property type="entry name" value="GSP_synth"/>
    <property type="match status" value="1"/>
</dbReference>
<reference evidence="7 8" key="1">
    <citation type="submission" date="2024-09" db="EMBL/GenBank/DDBJ databases">
        <authorList>
            <person name="Sun Q."/>
            <person name="Mori K."/>
        </authorList>
    </citation>
    <scope>NUCLEOTIDE SEQUENCE [LARGE SCALE GENOMIC DNA]</scope>
    <source>
        <strain evidence="7 8">JCM 13519</strain>
    </source>
</reference>
<dbReference type="InterPro" id="IPR016185">
    <property type="entry name" value="PreATP-grasp_dom_sf"/>
</dbReference>
<evidence type="ECO:0000259" key="6">
    <source>
        <dbReference type="Pfam" id="PF03738"/>
    </source>
</evidence>
<dbReference type="SUPFAM" id="SSF52440">
    <property type="entry name" value="PreATP-grasp domain"/>
    <property type="match status" value="1"/>
</dbReference>
<proteinExistence type="predicted"/>
<gene>
    <name evidence="7" type="ORF">ACFFPI_08405</name>
</gene>
<organism evidence="7 8">
    <name type="scientific">Arthrobacter methylotrophus</name>
    <dbReference type="NCBI Taxonomy" id="121291"/>
    <lineage>
        <taxon>Bacteria</taxon>
        <taxon>Bacillati</taxon>
        <taxon>Actinomycetota</taxon>
        <taxon>Actinomycetes</taxon>
        <taxon>Micrococcales</taxon>
        <taxon>Micrococcaceae</taxon>
        <taxon>Arthrobacter</taxon>
    </lineage>
</organism>
<keyword evidence="8" id="KW-1185">Reference proteome</keyword>
<dbReference type="Proteomes" id="UP001589536">
    <property type="component" value="Unassembled WGS sequence"/>
</dbReference>
<evidence type="ECO:0000313" key="7">
    <source>
        <dbReference type="EMBL" id="MFB9714180.1"/>
    </source>
</evidence>
<dbReference type="SUPFAM" id="SSF56059">
    <property type="entry name" value="Glutathione synthetase ATP-binding domain-like"/>
    <property type="match status" value="1"/>
</dbReference>
<evidence type="ECO:0000256" key="3">
    <source>
        <dbReference type="ARBA" id="ARBA00022741"/>
    </source>
</evidence>
<keyword evidence="5" id="KW-0460">Magnesium</keyword>
<dbReference type="RefSeq" id="WP_345043745.1">
    <property type="nucleotide sequence ID" value="NZ_BAABED010000001.1"/>
</dbReference>
<evidence type="ECO:0000313" key="8">
    <source>
        <dbReference type="Proteomes" id="UP001589536"/>
    </source>
</evidence>
<comment type="caution">
    <text evidence="7">The sequence shown here is derived from an EMBL/GenBank/DDBJ whole genome shotgun (WGS) entry which is preliminary data.</text>
</comment>
<dbReference type="EMBL" id="JBHMBH010000019">
    <property type="protein sequence ID" value="MFB9714180.1"/>
    <property type="molecule type" value="Genomic_DNA"/>
</dbReference>